<dbReference type="VEuPathDB" id="VectorBase:LOC106667436"/>
<dbReference type="PANTHER" id="PTHR32194">
    <property type="entry name" value="METALLOPROTEASE TLDD"/>
    <property type="match status" value="1"/>
</dbReference>
<keyword evidence="8 13" id="KW-0647">Proteasome</keyword>
<dbReference type="InterPro" id="IPR001353">
    <property type="entry name" value="Proteasome_sua/b"/>
</dbReference>
<dbReference type="GO" id="GO:0019774">
    <property type="term" value="C:proteasome core complex, beta-subunit complex"/>
    <property type="evidence" value="ECO:0007669"/>
    <property type="project" value="UniProtKB-ARBA"/>
</dbReference>
<evidence type="ECO:0000256" key="5">
    <source>
        <dbReference type="ARBA" id="ARBA00022670"/>
    </source>
</evidence>
<evidence type="ECO:0000256" key="1">
    <source>
        <dbReference type="ARBA" id="ARBA00001198"/>
    </source>
</evidence>
<dbReference type="OrthoDB" id="7854943at2759"/>
<comment type="subunit">
    <text evidence="11">The 26S proteasome consists of a 20S proteasome core and two 19S regulatory subunits. The 20S proteasome core is composed of 28 subunits that are arranged in four stacked rings, resulting in a barrel-shaped structure. The two end rings are each formed by seven alpha subunits, and the two central rings are each formed by seven beta subunits. The catalytic chamber with the active sites is on the inside of the barrel.</text>
</comment>
<dbReference type="SUPFAM" id="SSF56235">
    <property type="entry name" value="N-terminal nucleophile aminohydrolases (Ntn hydrolases)"/>
    <property type="match status" value="1"/>
</dbReference>
<dbReference type="PROSITE" id="PS51476">
    <property type="entry name" value="PROTEASOME_BETA_2"/>
    <property type="match status" value="1"/>
</dbReference>
<dbReference type="PANTHER" id="PTHR32194:SF0">
    <property type="entry name" value="ATP-DEPENDENT PROTEASE SUBUNIT HSLV"/>
    <property type="match status" value="1"/>
</dbReference>
<dbReference type="FunFam" id="3.60.20.10:FF:000010">
    <property type="entry name" value="Proteasome subunit beta type-1"/>
    <property type="match status" value="1"/>
</dbReference>
<dbReference type="Pfam" id="PF00227">
    <property type="entry name" value="Proteasome"/>
    <property type="match status" value="1"/>
</dbReference>
<comment type="catalytic activity">
    <reaction evidence="1">
        <text>Cleavage of peptide bonds with very broad specificity.</text>
        <dbReference type="EC" id="3.4.25.1"/>
    </reaction>
</comment>
<dbReference type="InterPro" id="IPR029055">
    <property type="entry name" value="Ntn_hydrolases_N"/>
</dbReference>
<evidence type="ECO:0000256" key="8">
    <source>
        <dbReference type="ARBA" id="ARBA00022942"/>
    </source>
</evidence>
<dbReference type="Gene3D" id="3.60.20.10">
    <property type="entry name" value="Glutamine Phosphoribosylpyrophosphate, subunit 1, domain 1"/>
    <property type="match status" value="1"/>
</dbReference>
<evidence type="ECO:0000256" key="4">
    <source>
        <dbReference type="ARBA" id="ARBA00022490"/>
    </source>
</evidence>
<dbReference type="MEROPS" id="T01.010"/>
<name>D1FPN1_CIMLE</name>
<sequence length="229" mass="24570">MGLKVMELPWDRFGAPAAVEEPVMTGTTIMACTFSDGVVIGADSRTSVGSSYVANRVSDKLTKVTDYIYCCRSGAAADTQAVADIVSYHLAFYKSETGEEPLVSTAAALFRELCYNYRNKLTAGIIVAGWDRVKGGQVYMVPLGGMCVEQKYAMGGSGSTYIYGFTDANYREGMNSKECKAFIKQAIALAIRRDGSSGGVIRMGVITKDGIQREVVAGKDIPSFLVPAK</sequence>
<dbReference type="CDD" id="cd03762">
    <property type="entry name" value="proteasome_beta_type_6"/>
    <property type="match status" value="1"/>
</dbReference>
<dbReference type="GO" id="GO:0005737">
    <property type="term" value="C:cytoplasm"/>
    <property type="evidence" value="ECO:0007669"/>
    <property type="project" value="TreeGrafter"/>
</dbReference>
<organism evidence="13">
    <name type="scientific">Cimex lectularius</name>
    <name type="common">Bed bug</name>
    <name type="synonym">Acanthia lectularia</name>
    <dbReference type="NCBI Taxonomy" id="79782"/>
    <lineage>
        <taxon>Eukaryota</taxon>
        <taxon>Metazoa</taxon>
        <taxon>Ecdysozoa</taxon>
        <taxon>Arthropoda</taxon>
        <taxon>Hexapoda</taxon>
        <taxon>Insecta</taxon>
        <taxon>Pterygota</taxon>
        <taxon>Neoptera</taxon>
        <taxon>Paraneoptera</taxon>
        <taxon>Hemiptera</taxon>
        <taxon>Heteroptera</taxon>
        <taxon>Panheteroptera</taxon>
        <taxon>Cimicomorpha</taxon>
        <taxon>Cimicidae</taxon>
        <taxon>Cimex</taxon>
    </lineage>
</organism>
<dbReference type="EC" id="3.4.25.1" evidence="3"/>
<keyword evidence="6" id="KW-0888">Threonine protease</keyword>
<evidence type="ECO:0000256" key="2">
    <source>
        <dbReference type="ARBA" id="ARBA00004123"/>
    </source>
</evidence>
<feature type="active site" description="Nucleophile" evidence="12">
    <location>
        <position position="27"/>
    </location>
</feature>
<dbReference type="GO" id="GO:0005634">
    <property type="term" value="C:nucleus"/>
    <property type="evidence" value="ECO:0007669"/>
    <property type="project" value="UniProtKB-SubCell"/>
</dbReference>
<dbReference type="InterPro" id="IPR000243">
    <property type="entry name" value="Pept_T1A_subB"/>
</dbReference>
<keyword evidence="10" id="KW-0539">Nucleus</keyword>
<reference evidence="13" key="2">
    <citation type="journal article" date="2010" name="J. Proteome Res.">
        <title>Insight into the Sialome of the Bed Bug, Cimex lectularius.</title>
        <authorList>
            <person name="Francischetti I.M."/>
            <person name="Calvo E."/>
            <person name="Andersen J.F."/>
            <person name="Pham V.M."/>
            <person name="Favreau A.J."/>
            <person name="Barbian K.D."/>
            <person name="Romero A."/>
            <person name="Valenzuela J.G."/>
            <person name="Ribeiro J.M."/>
        </authorList>
    </citation>
    <scope>NUCLEOTIDE SEQUENCE</scope>
    <source>
        <tissue evidence="13">Salivary glands</tissue>
    </source>
</reference>
<evidence type="ECO:0000256" key="9">
    <source>
        <dbReference type="ARBA" id="ARBA00023145"/>
    </source>
</evidence>
<evidence type="ECO:0000256" key="11">
    <source>
        <dbReference type="ARBA" id="ARBA00026071"/>
    </source>
</evidence>
<keyword evidence="7" id="KW-0378">Hydrolase</keyword>
<dbReference type="GO" id="GO:0051603">
    <property type="term" value="P:proteolysis involved in protein catabolic process"/>
    <property type="evidence" value="ECO:0007669"/>
    <property type="project" value="InterPro"/>
</dbReference>
<evidence type="ECO:0000256" key="3">
    <source>
        <dbReference type="ARBA" id="ARBA00012039"/>
    </source>
</evidence>
<dbReference type="GO" id="GO:0004298">
    <property type="term" value="F:threonine-type endopeptidase activity"/>
    <property type="evidence" value="ECO:0007669"/>
    <property type="project" value="UniProtKB-KW"/>
</dbReference>
<evidence type="ECO:0000313" key="13">
    <source>
        <dbReference type="EMBL" id="ACY69954.1"/>
    </source>
</evidence>
<evidence type="ECO:0000256" key="12">
    <source>
        <dbReference type="PIRSR" id="PIRSR600243-1"/>
    </source>
</evidence>
<evidence type="ECO:0000256" key="10">
    <source>
        <dbReference type="ARBA" id="ARBA00023242"/>
    </source>
</evidence>
<evidence type="ECO:0000256" key="6">
    <source>
        <dbReference type="ARBA" id="ARBA00022698"/>
    </source>
</evidence>
<evidence type="ECO:0000256" key="7">
    <source>
        <dbReference type="ARBA" id="ARBA00022801"/>
    </source>
</evidence>
<dbReference type="PROSITE" id="PS51257">
    <property type="entry name" value="PROKAR_LIPOPROTEIN"/>
    <property type="match status" value="1"/>
</dbReference>
<comment type="subcellular location">
    <subcellularLocation>
        <location evidence="2">Nucleus</location>
    </subcellularLocation>
</comment>
<dbReference type="InterPro" id="IPR023333">
    <property type="entry name" value="Proteasome_suB-type"/>
</dbReference>
<dbReference type="EMBL" id="EZ419781">
    <property type="protein sequence ID" value="ACY69954.1"/>
    <property type="molecule type" value="mRNA"/>
</dbReference>
<reference evidence="13" key="1">
    <citation type="submission" date="2009-10" db="EMBL/GenBank/DDBJ databases">
        <authorList>
            <person name="Endo R."/>
            <person name="Yoshimatsu K."/>
            <person name="Vu L.D."/>
        </authorList>
    </citation>
    <scope>NUCLEOTIDE SEQUENCE</scope>
    <source>
        <tissue evidence="13">Salivary glands</tissue>
    </source>
</reference>
<dbReference type="PRINTS" id="PR00141">
    <property type="entry name" value="PROTEASOME"/>
</dbReference>
<keyword evidence="9" id="KW-0865">Zymogen</keyword>
<keyword evidence="5" id="KW-0645">Protease</keyword>
<protein>
    <recommendedName>
        <fullName evidence="3">proteasome endopeptidase complex</fullName>
        <ecNumber evidence="3">3.4.25.1</ecNumber>
    </recommendedName>
</protein>
<dbReference type="AlphaFoldDB" id="D1FPN1"/>
<accession>D1FPN1</accession>
<keyword evidence="4" id="KW-0963">Cytoplasm</keyword>
<proteinExistence type="evidence at transcript level"/>